<feature type="compositionally biased region" description="Acidic residues" evidence="3">
    <location>
        <begin position="105"/>
        <end position="117"/>
    </location>
</feature>
<evidence type="ECO:0000259" key="5">
    <source>
        <dbReference type="Pfam" id="PF13339"/>
    </source>
</evidence>
<sequence>MSDNTLAQLSDPSPSTGSTGKRSAQLGPSTSYHSASDNESDASDDEDIEDDGLDVGKSNRADKSHYVDVGPSSRRRTQMDESGMLSGSKYAGRTVSASQAFDEASGSEEEGDDDAEEASGLSGSASDEDLGSDESDEAAGAALPAGSSADESAAIPPASSSAAPSRVRFTKDTQYKSSEADWGEGGNTLAAAAQADSELMSRLQAQTADDAQRGRAVKEQYRQWEASLRARIQFHSFLTESVALCRDVNALSQIQTDPECAASYKSLQSDLAQLNASIFSKRAAIAQASDSQVAAAFHQASSVLGKRPASGEAVRDEDIDQSISAFLSLHRVTADKTCEVLDAWSTSGPSGSSRELKAVNRAAGEQVRSSLAQPESMERLLKRTRVWRGADRLGEEGVAAAAYSDEPDENVFDDTDFYSSLLRELLDSKGEGAAGSDGLMGLTIRSKGPKRAVDTRASKGRRLKYEVHDKIANFMPPIPNETWTDEQRARLLAQLSAAHGTLSAHSGASSEGQTSSKEHTLDHVDLAGLRVFG</sequence>
<dbReference type="GO" id="GO:0005730">
    <property type="term" value="C:nucleolus"/>
    <property type="evidence" value="ECO:0007669"/>
    <property type="project" value="TreeGrafter"/>
</dbReference>
<feature type="region of interest" description="Disordered" evidence="3">
    <location>
        <begin position="1"/>
        <end position="186"/>
    </location>
</feature>
<dbReference type="InterPro" id="IPR025160">
    <property type="entry name" value="AATF"/>
</dbReference>
<evidence type="ECO:0000313" key="7">
    <source>
        <dbReference type="Proteomes" id="UP000245783"/>
    </source>
</evidence>
<feature type="compositionally biased region" description="Acidic residues" evidence="3">
    <location>
        <begin position="126"/>
        <end position="137"/>
    </location>
</feature>
<dbReference type="InParanoid" id="A0A316W7R4"/>
<accession>A0A316W7R4</accession>
<feature type="compositionally biased region" description="Polar residues" evidence="3">
    <location>
        <begin position="1"/>
        <end position="33"/>
    </location>
</feature>
<comment type="similarity">
    <text evidence="1">Belongs to the AATF family.</text>
</comment>
<feature type="domain" description="AATF leucine zipper-containing" evidence="5">
    <location>
        <begin position="210"/>
        <end position="346"/>
    </location>
</feature>
<dbReference type="Pfam" id="PF13339">
    <property type="entry name" value="AATF-Che1"/>
    <property type="match status" value="1"/>
</dbReference>
<reference evidence="6 7" key="1">
    <citation type="journal article" date="2018" name="Mol. Biol. Evol.">
        <title>Broad Genomic Sampling Reveals a Smut Pathogenic Ancestry of the Fungal Clade Ustilaginomycotina.</title>
        <authorList>
            <person name="Kijpornyongpan T."/>
            <person name="Mondo S.J."/>
            <person name="Barry K."/>
            <person name="Sandor L."/>
            <person name="Lee J."/>
            <person name="Lipzen A."/>
            <person name="Pangilinan J."/>
            <person name="LaButti K."/>
            <person name="Hainaut M."/>
            <person name="Henrissat B."/>
            <person name="Grigoriev I.V."/>
            <person name="Spatafora J.W."/>
            <person name="Aime M.C."/>
        </authorList>
    </citation>
    <scope>NUCLEOTIDE SEQUENCE [LARGE SCALE GENOMIC DNA]</scope>
    <source>
        <strain evidence="6 7">MCA 4658</strain>
    </source>
</reference>
<dbReference type="PANTHER" id="PTHR15565:SF0">
    <property type="entry name" value="PROTEIN AATF"/>
    <property type="match status" value="1"/>
</dbReference>
<gene>
    <name evidence="6" type="ORF">IE81DRAFT_130451</name>
</gene>
<evidence type="ECO:0000256" key="1">
    <source>
        <dbReference type="ARBA" id="ARBA00008966"/>
    </source>
</evidence>
<feature type="compositionally biased region" description="Low complexity" evidence="3">
    <location>
        <begin position="138"/>
        <end position="165"/>
    </location>
</feature>
<dbReference type="InterPro" id="IPR039223">
    <property type="entry name" value="AATF/Bfr2"/>
</dbReference>
<feature type="region of interest" description="Disordered" evidence="3">
    <location>
        <begin position="502"/>
        <end position="521"/>
    </location>
</feature>
<evidence type="ECO:0000256" key="3">
    <source>
        <dbReference type="SAM" id="MobiDB-lite"/>
    </source>
</evidence>
<dbReference type="STRING" id="1522189.A0A316W7R4"/>
<evidence type="ECO:0000259" key="4">
    <source>
        <dbReference type="Pfam" id="PF08164"/>
    </source>
</evidence>
<feature type="compositionally biased region" description="Basic and acidic residues" evidence="3">
    <location>
        <begin position="57"/>
        <end position="66"/>
    </location>
</feature>
<evidence type="ECO:0000313" key="6">
    <source>
        <dbReference type="EMBL" id="PWN45909.1"/>
    </source>
</evidence>
<keyword evidence="7" id="KW-1185">Reference proteome</keyword>
<feature type="domain" description="Apoptosis-antagonizing transcription factor C-terminal" evidence="4">
    <location>
        <begin position="418"/>
        <end position="495"/>
    </location>
</feature>
<feature type="compositionally biased region" description="Acidic residues" evidence="3">
    <location>
        <begin position="38"/>
        <end position="53"/>
    </location>
</feature>
<protein>
    <recommendedName>
        <fullName evidence="2">Protein BFR2</fullName>
    </recommendedName>
</protein>
<dbReference type="OrthoDB" id="5783963at2759"/>
<evidence type="ECO:0000256" key="2">
    <source>
        <dbReference type="ARBA" id="ARBA00013850"/>
    </source>
</evidence>
<dbReference type="AlphaFoldDB" id="A0A316W7R4"/>
<dbReference type="FunCoup" id="A0A316W7R4">
    <property type="interactions" value="457"/>
</dbReference>
<name>A0A316W7R4_9BASI</name>
<dbReference type="GeneID" id="37032134"/>
<dbReference type="Proteomes" id="UP000245783">
    <property type="component" value="Unassembled WGS sequence"/>
</dbReference>
<dbReference type="InterPro" id="IPR012617">
    <property type="entry name" value="AATF_C"/>
</dbReference>
<dbReference type="RefSeq" id="XP_025373069.1">
    <property type="nucleotide sequence ID" value="XM_025510264.1"/>
</dbReference>
<feature type="compositionally biased region" description="Polar residues" evidence="3">
    <location>
        <begin position="503"/>
        <end position="515"/>
    </location>
</feature>
<dbReference type="PANTHER" id="PTHR15565">
    <property type="entry name" value="AATF PROTEIN APOPTOSIS ANTAGONIZING TRANSCRIPTION FACTOR"/>
    <property type="match status" value="1"/>
</dbReference>
<proteinExistence type="inferred from homology"/>
<dbReference type="Pfam" id="PF08164">
    <property type="entry name" value="TRAUB"/>
    <property type="match status" value="1"/>
</dbReference>
<organism evidence="6 7">
    <name type="scientific">Ceraceosorus guamensis</name>
    <dbReference type="NCBI Taxonomy" id="1522189"/>
    <lineage>
        <taxon>Eukaryota</taxon>
        <taxon>Fungi</taxon>
        <taxon>Dikarya</taxon>
        <taxon>Basidiomycota</taxon>
        <taxon>Ustilaginomycotina</taxon>
        <taxon>Exobasidiomycetes</taxon>
        <taxon>Ceraceosorales</taxon>
        <taxon>Ceraceosoraceae</taxon>
        <taxon>Ceraceosorus</taxon>
    </lineage>
</organism>
<dbReference type="EMBL" id="KZ819353">
    <property type="protein sequence ID" value="PWN45909.1"/>
    <property type="molecule type" value="Genomic_DNA"/>
</dbReference>